<comment type="subunit">
    <text evidence="11">Component of the MCM2-7 complex.</text>
</comment>
<evidence type="ECO:0000259" key="12">
    <source>
        <dbReference type="PROSITE" id="PS50051"/>
    </source>
</evidence>
<keyword evidence="9" id="KW-0539">Nucleus</keyword>
<dbReference type="GO" id="GO:1902969">
    <property type="term" value="P:mitotic DNA replication"/>
    <property type="evidence" value="ECO:0007669"/>
    <property type="project" value="TreeGrafter"/>
</dbReference>
<evidence type="ECO:0000313" key="14">
    <source>
        <dbReference type="Proteomes" id="UP000270296"/>
    </source>
</evidence>
<keyword evidence="5 11" id="KW-0378">Hydrolase</keyword>
<feature type="domain" description="MCM C-terminal AAA(+) ATPase" evidence="12">
    <location>
        <begin position="349"/>
        <end position="555"/>
    </location>
</feature>
<comment type="function">
    <text evidence="11">Acts as component of the MCM2-7 complex (MCM complex) which is the replicative helicase essential for 'once per cell cycle' DNA replication initiation and elongation in eukaryotic cells. The active ATPase sites in the MCM2-7 ring are formed through the interaction surfaces of two neighboring subunits such that a critical structure of a conserved arginine finger motif is provided in trans relative to the ATP-binding site of the Walker A box of the adjacent subunit. The six ATPase active sites, however, are likely to contribute differentially to the complex helicase activity.</text>
</comment>
<evidence type="ECO:0000256" key="6">
    <source>
        <dbReference type="ARBA" id="ARBA00022806"/>
    </source>
</evidence>
<keyword evidence="4 10" id="KW-0547">Nucleotide-binding</keyword>
<dbReference type="PANTHER" id="PTHR11630">
    <property type="entry name" value="DNA REPLICATION LICENSING FACTOR MCM FAMILY MEMBER"/>
    <property type="match status" value="1"/>
</dbReference>
<evidence type="ECO:0000256" key="1">
    <source>
        <dbReference type="ARBA" id="ARBA00004123"/>
    </source>
</evidence>
<dbReference type="InterPro" id="IPR027925">
    <property type="entry name" value="MCM_N"/>
</dbReference>
<keyword evidence="3 11" id="KW-0235">DNA replication</keyword>
<dbReference type="PANTHER" id="PTHR11630:SF43">
    <property type="entry name" value="DNA REPLICATION LICENSING FACTOR MCM6"/>
    <property type="match status" value="1"/>
</dbReference>
<dbReference type="OrthoDB" id="1744952at2759"/>
<keyword evidence="7 10" id="KW-0067">ATP-binding</keyword>
<comment type="catalytic activity">
    <reaction evidence="11">
        <text>ATP + H2O = ADP + phosphate + H(+)</text>
        <dbReference type="Rhea" id="RHEA:13065"/>
        <dbReference type="ChEBI" id="CHEBI:15377"/>
        <dbReference type="ChEBI" id="CHEBI:15378"/>
        <dbReference type="ChEBI" id="CHEBI:30616"/>
        <dbReference type="ChEBI" id="CHEBI:43474"/>
        <dbReference type="ChEBI" id="CHEBI:456216"/>
        <dbReference type="EC" id="3.6.4.12"/>
    </reaction>
</comment>
<dbReference type="PROSITE" id="PS50051">
    <property type="entry name" value="MCM_2"/>
    <property type="match status" value="1"/>
</dbReference>
<dbReference type="EMBL" id="UZAM01012495">
    <property type="protein sequence ID" value="VDP22119.1"/>
    <property type="molecule type" value="Genomic_DNA"/>
</dbReference>
<evidence type="ECO:0000256" key="9">
    <source>
        <dbReference type="ARBA" id="ARBA00023242"/>
    </source>
</evidence>
<gene>
    <name evidence="13" type="ORF">SBAD_LOCUS9251</name>
</gene>
<dbReference type="InterPro" id="IPR008049">
    <property type="entry name" value="MCM6"/>
</dbReference>
<dbReference type="GO" id="GO:0042555">
    <property type="term" value="C:MCM complex"/>
    <property type="evidence" value="ECO:0007669"/>
    <property type="project" value="UniProtKB-UniRule"/>
</dbReference>
<dbReference type="AlphaFoldDB" id="A0A183J053"/>
<dbReference type="FunFam" id="3.30.1640.10:FF:000004">
    <property type="entry name" value="DNA helicase"/>
    <property type="match status" value="1"/>
</dbReference>
<protein>
    <recommendedName>
        <fullName evidence="11">DNA replication licensing factor MCM6</fullName>
        <ecNumber evidence="11">3.6.4.12</ecNumber>
    </recommendedName>
</protein>
<dbReference type="InterPro" id="IPR018525">
    <property type="entry name" value="MCM_CS"/>
</dbReference>
<dbReference type="InterPro" id="IPR001208">
    <property type="entry name" value="MCM_dom"/>
</dbReference>
<dbReference type="PROSITE" id="PS00847">
    <property type="entry name" value="MCM_1"/>
    <property type="match status" value="1"/>
</dbReference>
<dbReference type="Gene3D" id="2.40.50.140">
    <property type="entry name" value="Nucleic acid-binding proteins"/>
    <property type="match status" value="1"/>
</dbReference>
<dbReference type="SUPFAM" id="SSF52540">
    <property type="entry name" value="P-loop containing nucleoside triphosphate hydrolases"/>
    <property type="match status" value="1"/>
</dbReference>
<dbReference type="InterPro" id="IPR012340">
    <property type="entry name" value="NA-bd_OB-fold"/>
</dbReference>
<dbReference type="GO" id="GO:0003697">
    <property type="term" value="F:single-stranded DNA binding"/>
    <property type="evidence" value="ECO:0007669"/>
    <property type="project" value="TreeGrafter"/>
</dbReference>
<keyword evidence="8 10" id="KW-0238">DNA-binding</keyword>
<dbReference type="GO" id="GO:0000727">
    <property type="term" value="P:double-strand break repair via break-induced replication"/>
    <property type="evidence" value="ECO:0007669"/>
    <property type="project" value="TreeGrafter"/>
</dbReference>
<dbReference type="Pfam" id="PF00493">
    <property type="entry name" value="MCM"/>
    <property type="match status" value="1"/>
</dbReference>
<dbReference type="GO" id="GO:1990518">
    <property type="term" value="F:single-stranded 3'-5' DNA helicase activity"/>
    <property type="evidence" value="ECO:0007669"/>
    <property type="project" value="TreeGrafter"/>
</dbReference>
<evidence type="ECO:0000256" key="10">
    <source>
        <dbReference type="RuleBase" id="RU004070"/>
    </source>
</evidence>
<evidence type="ECO:0000256" key="5">
    <source>
        <dbReference type="ARBA" id="ARBA00022801"/>
    </source>
</evidence>
<evidence type="ECO:0000313" key="13">
    <source>
        <dbReference type="EMBL" id="VDP22119.1"/>
    </source>
</evidence>
<dbReference type="GO" id="GO:0005634">
    <property type="term" value="C:nucleus"/>
    <property type="evidence" value="ECO:0007669"/>
    <property type="project" value="UniProtKB-SubCell"/>
</dbReference>
<keyword evidence="6 11" id="KW-0347">Helicase</keyword>
<evidence type="ECO:0000256" key="7">
    <source>
        <dbReference type="ARBA" id="ARBA00022840"/>
    </source>
</evidence>
<dbReference type="WBParaSite" id="SBAD_0000958201-mRNA-1">
    <property type="protein sequence ID" value="SBAD_0000958201-mRNA-1"/>
    <property type="gene ID" value="SBAD_0000958201"/>
</dbReference>
<dbReference type="Pfam" id="PF14551">
    <property type="entry name" value="MCM_N"/>
    <property type="match status" value="1"/>
</dbReference>
<evidence type="ECO:0000313" key="15">
    <source>
        <dbReference type="WBParaSite" id="SBAD_0000958201-mRNA-1"/>
    </source>
</evidence>
<dbReference type="InterPro" id="IPR033762">
    <property type="entry name" value="MCM_OB"/>
</dbReference>
<sequence length="663" mass="74143">MAIAANIQDYVAIKRNEEAEKAEEAFYKFLSEFKKGDKFVYQDLVKEIGDPERNTLPVDFLELEQFNSALSLIIIQNYYEVYPYLCRAVLNYARTLRVNEEPVIIVKKQIYVSFENVPARHRLRELTSDKLGTLLRITAQIIRTHPVHPELSQGTFVCAECNAVITGIEQQFKYTQPTKCVNPVCQNRTRFKLDVRRSTFVDFQKIRVQEIQSELPHGSVPRRQVILEIIVRGECVELPQPGDRCDFTGTLIVVPDVSQLSVPGARAESSARHRGQEGYQAEGVGGLRSLGVRDLNYRLAFLACSVCASCYRFGGSRLSEIEMTPEWAKEHMSADELAKICEMIADKDLYTNLINSLFPSIYGNEEIKRGILLMLFGGVRKVTTEGTSLRGDINVCIIGDPSTAKSQFLKQVEEFCPRSVYTSGKASSAAGLTAAVVKDEESFEFVIEAGALMLADNGVCCIDEFDKMDLKDQVAIHEAMEQQTISIAKAGVKATLNARTSILAAANPVGGRYDQSKSLLQNISLSAPLMSRFDLFFILLDQCNELTPEAADCLVASYKRLRLRDSSGAAWSSWRVTVRQLESMIRLSEAVARMYCCADVEVRHVKEACRLLNKTMIHVEQPDVDFDEEELAAGGTVSQNVSRVLSGPGLILYFSYVNQLILF</sequence>
<dbReference type="Gene3D" id="2.20.28.10">
    <property type="match status" value="1"/>
</dbReference>
<evidence type="ECO:0000256" key="3">
    <source>
        <dbReference type="ARBA" id="ARBA00022705"/>
    </source>
</evidence>
<evidence type="ECO:0000256" key="11">
    <source>
        <dbReference type="RuleBase" id="RU368064"/>
    </source>
</evidence>
<dbReference type="InterPro" id="IPR027417">
    <property type="entry name" value="P-loop_NTPase"/>
</dbReference>
<dbReference type="Pfam" id="PF17207">
    <property type="entry name" value="MCM_OB"/>
    <property type="match status" value="1"/>
</dbReference>
<organism evidence="15">
    <name type="scientific">Soboliphyme baturini</name>
    <dbReference type="NCBI Taxonomy" id="241478"/>
    <lineage>
        <taxon>Eukaryota</taxon>
        <taxon>Metazoa</taxon>
        <taxon>Ecdysozoa</taxon>
        <taxon>Nematoda</taxon>
        <taxon>Enoplea</taxon>
        <taxon>Dorylaimia</taxon>
        <taxon>Dioctophymatida</taxon>
        <taxon>Dioctophymatoidea</taxon>
        <taxon>Soboliphymatidae</taxon>
        <taxon>Soboliphyme</taxon>
    </lineage>
</organism>
<dbReference type="CDD" id="cd17757">
    <property type="entry name" value="MCM6"/>
    <property type="match status" value="1"/>
</dbReference>
<keyword evidence="11" id="KW-0131">Cell cycle</keyword>
<comment type="similarity">
    <text evidence="2 10">Belongs to the MCM family.</text>
</comment>
<dbReference type="PRINTS" id="PR01662">
    <property type="entry name" value="MCMPROTEIN6"/>
</dbReference>
<dbReference type="EC" id="3.6.4.12" evidence="11"/>
<dbReference type="GO" id="GO:0016787">
    <property type="term" value="F:hydrolase activity"/>
    <property type="evidence" value="ECO:0007669"/>
    <property type="project" value="UniProtKB-KW"/>
</dbReference>
<dbReference type="SMART" id="SM00350">
    <property type="entry name" value="MCM"/>
    <property type="match status" value="1"/>
</dbReference>
<dbReference type="PRINTS" id="PR01657">
    <property type="entry name" value="MCMFAMILY"/>
</dbReference>
<comment type="subcellular location">
    <subcellularLocation>
        <location evidence="1 11">Nucleus</location>
    </subcellularLocation>
</comment>
<evidence type="ECO:0000256" key="2">
    <source>
        <dbReference type="ARBA" id="ARBA00008010"/>
    </source>
</evidence>
<evidence type="ECO:0000256" key="4">
    <source>
        <dbReference type="ARBA" id="ARBA00022741"/>
    </source>
</evidence>
<dbReference type="Gene3D" id="3.30.1640.10">
    <property type="entry name" value="mini-chromosome maintenance (MCM) complex, chain A, domain 1"/>
    <property type="match status" value="1"/>
</dbReference>
<proteinExistence type="inferred from homology"/>
<reference evidence="13 14" key="2">
    <citation type="submission" date="2018-11" db="EMBL/GenBank/DDBJ databases">
        <authorList>
            <consortium name="Pathogen Informatics"/>
        </authorList>
    </citation>
    <scope>NUCLEOTIDE SEQUENCE [LARGE SCALE GENOMIC DNA]</scope>
</reference>
<name>A0A183J053_9BILA</name>
<dbReference type="FunFam" id="2.20.28.10:FF:000003">
    <property type="entry name" value="DNA helicase"/>
    <property type="match status" value="1"/>
</dbReference>
<evidence type="ECO:0000256" key="8">
    <source>
        <dbReference type="ARBA" id="ARBA00023125"/>
    </source>
</evidence>
<dbReference type="Gene3D" id="3.40.50.300">
    <property type="entry name" value="P-loop containing nucleotide triphosphate hydrolases"/>
    <property type="match status" value="2"/>
</dbReference>
<dbReference type="GO" id="GO:0006270">
    <property type="term" value="P:DNA replication initiation"/>
    <property type="evidence" value="ECO:0007669"/>
    <property type="project" value="UniProtKB-UniRule"/>
</dbReference>
<dbReference type="SUPFAM" id="SSF50249">
    <property type="entry name" value="Nucleic acid-binding proteins"/>
    <property type="match status" value="1"/>
</dbReference>
<accession>A0A183J053</accession>
<dbReference type="Proteomes" id="UP000270296">
    <property type="component" value="Unassembled WGS sequence"/>
</dbReference>
<reference evidence="15" key="1">
    <citation type="submission" date="2016-06" db="UniProtKB">
        <authorList>
            <consortium name="WormBaseParasite"/>
        </authorList>
    </citation>
    <scope>IDENTIFICATION</scope>
</reference>
<dbReference type="GO" id="GO:0005524">
    <property type="term" value="F:ATP binding"/>
    <property type="evidence" value="ECO:0007669"/>
    <property type="project" value="UniProtKB-UniRule"/>
</dbReference>
<keyword evidence="14" id="KW-1185">Reference proteome</keyword>
<dbReference type="InterPro" id="IPR031327">
    <property type="entry name" value="MCM"/>
</dbReference>